<evidence type="ECO:0000256" key="1">
    <source>
        <dbReference type="SAM" id="MobiDB-lite"/>
    </source>
</evidence>
<feature type="compositionally biased region" description="Basic and acidic residues" evidence="1">
    <location>
        <begin position="1"/>
        <end position="28"/>
    </location>
</feature>
<sequence length="79" mass="8744">MRHRAVAGERAERGERQRLPEVREDRQPQQRVRPSLPQPRALQSSARAPPGGSASGRHTQSARSTWRTPRATSAARAPA</sequence>
<proteinExistence type="predicted"/>
<feature type="compositionally biased region" description="Low complexity" evidence="1">
    <location>
        <begin position="44"/>
        <end position="79"/>
    </location>
</feature>
<evidence type="ECO:0000313" key="2">
    <source>
        <dbReference type="EMBL" id="KAL1495427.1"/>
    </source>
</evidence>
<dbReference type="EMBL" id="JBGBPQ010000032">
    <property type="protein sequence ID" value="KAL1495427.1"/>
    <property type="molecule type" value="Genomic_DNA"/>
</dbReference>
<feature type="region of interest" description="Disordered" evidence="1">
    <location>
        <begin position="1"/>
        <end position="79"/>
    </location>
</feature>
<evidence type="ECO:0000313" key="3">
    <source>
        <dbReference type="Proteomes" id="UP001515480"/>
    </source>
</evidence>
<name>A0AB34I9X9_PRYPA</name>
<comment type="caution">
    <text evidence="2">The sequence shown here is derived from an EMBL/GenBank/DDBJ whole genome shotgun (WGS) entry which is preliminary data.</text>
</comment>
<gene>
    <name evidence="2" type="ORF">AB1Y20_016795</name>
</gene>
<dbReference type="Proteomes" id="UP001515480">
    <property type="component" value="Unassembled WGS sequence"/>
</dbReference>
<reference evidence="2 3" key="1">
    <citation type="journal article" date="2024" name="Science">
        <title>Giant polyketide synthase enzymes in the biosynthesis of giant marine polyether toxins.</title>
        <authorList>
            <person name="Fallon T.R."/>
            <person name="Shende V.V."/>
            <person name="Wierzbicki I.H."/>
            <person name="Pendleton A.L."/>
            <person name="Watervoot N.F."/>
            <person name="Auber R.P."/>
            <person name="Gonzalez D.J."/>
            <person name="Wisecaver J.H."/>
            <person name="Moore B.S."/>
        </authorList>
    </citation>
    <scope>NUCLEOTIDE SEQUENCE [LARGE SCALE GENOMIC DNA]</scope>
    <source>
        <strain evidence="2 3">12B1</strain>
    </source>
</reference>
<keyword evidence="3" id="KW-1185">Reference proteome</keyword>
<accession>A0AB34I9X9</accession>
<dbReference type="AlphaFoldDB" id="A0AB34I9X9"/>
<protein>
    <submittedName>
        <fullName evidence="2">Uncharacterized protein</fullName>
    </submittedName>
</protein>
<organism evidence="2 3">
    <name type="scientific">Prymnesium parvum</name>
    <name type="common">Toxic golden alga</name>
    <dbReference type="NCBI Taxonomy" id="97485"/>
    <lineage>
        <taxon>Eukaryota</taxon>
        <taxon>Haptista</taxon>
        <taxon>Haptophyta</taxon>
        <taxon>Prymnesiophyceae</taxon>
        <taxon>Prymnesiales</taxon>
        <taxon>Prymnesiaceae</taxon>
        <taxon>Prymnesium</taxon>
    </lineage>
</organism>